<dbReference type="InterPro" id="IPR029039">
    <property type="entry name" value="Flavoprotein-like_sf"/>
</dbReference>
<evidence type="ECO:0000256" key="3">
    <source>
        <dbReference type="HAMAP-Rule" id="MF_00128"/>
    </source>
</evidence>
<protein>
    <recommendedName>
        <fullName evidence="3">Protein NrdI</fullName>
    </recommendedName>
</protein>
<dbReference type="NCBIfam" id="TIGR00333">
    <property type="entry name" value="nrdI"/>
    <property type="match status" value="1"/>
</dbReference>
<dbReference type="EMBL" id="FOOY01000012">
    <property type="protein sequence ID" value="SFG53987.1"/>
    <property type="molecule type" value="Genomic_DNA"/>
</dbReference>
<dbReference type="STRING" id="269670.SAMN02982927_02007"/>
<comment type="function">
    <text evidence="1 3">Probably involved in ribonucleotide reductase function.</text>
</comment>
<dbReference type="InterPro" id="IPR020852">
    <property type="entry name" value="RNR_Ib_NrdI_bac"/>
</dbReference>
<dbReference type="GO" id="GO:0010181">
    <property type="term" value="F:FMN binding"/>
    <property type="evidence" value="ECO:0007669"/>
    <property type="project" value="InterPro"/>
</dbReference>
<evidence type="ECO:0000256" key="2">
    <source>
        <dbReference type="ARBA" id="ARBA00009942"/>
    </source>
</evidence>
<accession>A0A1I2SSS7</accession>
<name>A0A1I2SSS7_9BACL</name>
<sequence length="127" mass="14188">MLILYETMTGNVKRFLAKTGLVHEPISSSDRVHEPYVLVTNTIGFGDAPEQVKNFLKKNGQYLVAVAASGNRNWGQNFAHAADVVSQMFHVPVLYKFELGGTGEDVVEFRERVKALAERSDKVKILH</sequence>
<keyword evidence="5" id="KW-1185">Reference proteome</keyword>
<dbReference type="Proteomes" id="UP000198752">
    <property type="component" value="Unassembled WGS sequence"/>
</dbReference>
<comment type="similarity">
    <text evidence="2 3">Belongs to the NrdI family.</text>
</comment>
<dbReference type="HAMAP" id="MF_00128">
    <property type="entry name" value="NrdI"/>
    <property type="match status" value="1"/>
</dbReference>
<dbReference type="Gene3D" id="3.40.50.360">
    <property type="match status" value="1"/>
</dbReference>
<evidence type="ECO:0000313" key="5">
    <source>
        <dbReference type="Proteomes" id="UP000198752"/>
    </source>
</evidence>
<dbReference type="InterPro" id="IPR004465">
    <property type="entry name" value="RNR_NrdI"/>
</dbReference>
<dbReference type="PANTHER" id="PTHR37297">
    <property type="entry name" value="PROTEIN NRDI"/>
    <property type="match status" value="1"/>
</dbReference>
<dbReference type="RefSeq" id="WP_093672539.1">
    <property type="nucleotide sequence ID" value="NZ_FOOY01000012.1"/>
</dbReference>
<dbReference type="Pfam" id="PF07972">
    <property type="entry name" value="Flavodoxin_NdrI"/>
    <property type="match status" value="1"/>
</dbReference>
<dbReference type="PIRSF" id="PIRSF005087">
    <property type="entry name" value="NrdI"/>
    <property type="match status" value="1"/>
</dbReference>
<dbReference type="PANTHER" id="PTHR37297:SF1">
    <property type="entry name" value="PROTEIN NRDI"/>
    <property type="match status" value="1"/>
</dbReference>
<evidence type="ECO:0000256" key="1">
    <source>
        <dbReference type="ARBA" id="ARBA00003999"/>
    </source>
</evidence>
<proteinExistence type="inferred from homology"/>
<reference evidence="5" key="1">
    <citation type="submission" date="2016-10" db="EMBL/GenBank/DDBJ databases">
        <authorList>
            <person name="Varghese N."/>
            <person name="Submissions S."/>
        </authorList>
    </citation>
    <scope>NUCLEOTIDE SEQUENCE [LARGE SCALE GENOMIC DNA]</scope>
    <source>
        <strain evidence="5">ATCC 700379</strain>
    </source>
</reference>
<organism evidence="4 5">
    <name type="scientific">Sporolactobacillus nakayamae</name>
    <dbReference type="NCBI Taxonomy" id="269670"/>
    <lineage>
        <taxon>Bacteria</taxon>
        <taxon>Bacillati</taxon>
        <taxon>Bacillota</taxon>
        <taxon>Bacilli</taxon>
        <taxon>Bacillales</taxon>
        <taxon>Sporolactobacillaceae</taxon>
        <taxon>Sporolactobacillus</taxon>
    </lineage>
</organism>
<evidence type="ECO:0000313" key="4">
    <source>
        <dbReference type="EMBL" id="SFG53987.1"/>
    </source>
</evidence>
<dbReference type="AlphaFoldDB" id="A0A1I2SSS7"/>
<dbReference type="OrthoDB" id="350535at2"/>
<dbReference type="SUPFAM" id="SSF52218">
    <property type="entry name" value="Flavoproteins"/>
    <property type="match status" value="1"/>
</dbReference>
<gene>
    <name evidence="3" type="primary">nrdI</name>
    <name evidence="4" type="ORF">SAMN02982927_02007</name>
</gene>